<dbReference type="GO" id="GO:0009103">
    <property type="term" value="P:lipopolysaccharide biosynthetic process"/>
    <property type="evidence" value="ECO:0007669"/>
    <property type="project" value="TreeGrafter"/>
</dbReference>
<evidence type="ECO:0000313" key="3">
    <source>
        <dbReference type="EMBL" id="QMV63062.1"/>
    </source>
</evidence>
<dbReference type="EMBL" id="CP059139">
    <property type="protein sequence ID" value="QMV63062.1"/>
    <property type="molecule type" value="Genomic_DNA"/>
</dbReference>
<protein>
    <submittedName>
        <fullName evidence="3">Glycosyltransferase family 4 protein</fullName>
    </submittedName>
</protein>
<evidence type="ECO:0000313" key="4">
    <source>
        <dbReference type="Proteomes" id="UP000515276"/>
    </source>
</evidence>
<dbReference type="CDD" id="cd03809">
    <property type="entry name" value="GT4_MtfB-like"/>
    <property type="match status" value="1"/>
</dbReference>
<dbReference type="RefSeq" id="WP_182369000.1">
    <property type="nucleotide sequence ID" value="NZ_CP059139.1"/>
</dbReference>
<proteinExistence type="predicted"/>
<dbReference type="PANTHER" id="PTHR46401:SF2">
    <property type="entry name" value="GLYCOSYLTRANSFERASE WBBK-RELATED"/>
    <property type="match status" value="1"/>
</dbReference>
<feature type="domain" description="Glycosyltransferase subfamily 4-like N-terminal" evidence="2">
    <location>
        <begin position="17"/>
        <end position="183"/>
    </location>
</feature>
<dbReference type="SUPFAM" id="SSF53756">
    <property type="entry name" value="UDP-Glycosyltransferase/glycogen phosphorylase"/>
    <property type="match status" value="1"/>
</dbReference>
<gene>
    <name evidence="3" type="ORF">HS968_24095</name>
</gene>
<evidence type="ECO:0000259" key="2">
    <source>
        <dbReference type="Pfam" id="PF13439"/>
    </source>
</evidence>
<name>A0A7G5DMT7_9PSED</name>
<dbReference type="Proteomes" id="UP000515276">
    <property type="component" value="Chromosome"/>
</dbReference>
<accession>A0A7G5DMT7</accession>
<dbReference type="Gene3D" id="3.40.50.2000">
    <property type="entry name" value="Glycogen Phosphorylase B"/>
    <property type="match status" value="2"/>
</dbReference>
<evidence type="ECO:0000256" key="1">
    <source>
        <dbReference type="ARBA" id="ARBA00022679"/>
    </source>
</evidence>
<reference evidence="3 4" key="1">
    <citation type="journal article" date="2020" name="G3 (Bethesda)">
        <title>CeMbio - The Caenorhabditis elegans Microbiome Resource.</title>
        <authorList>
            <person name="Dirksen P."/>
            <person name="Assie A."/>
            <person name="Zimmermann J."/>
            <person name="Zhang F."/>
            <person name="Tietje A.M."/>
            <person name="Marsh S.A."/>
            <person name="Felix M.A."/>
            <person name="Shapira M."/>
            <person name="Kaleta C."/>
            <person name="Schulenburg H."/>
            <person name="Samuel B."/>
        </authorList>
    </citation>
    <scope>NUCLEOTIDE SEQUENCE [LARGE SCALE GENOMIC DNA]</scope>
    <source>
        <strain evidence="3 4">MSPm1</strain>
    </source>
</reference>
<dbReference type="PANTHER" id="PTHR46401">
    <property type="entry name" value="GLYCOSYLTRANSFERASE WBBK-RELATED"/>
    <property type="match status" value="1"/>
</dbReference>
<dbReference type="Pfam" id="PF13439">
    <property type="entry name" value="Glyco_transf_4"/>
    <property type="match status" value="1"/>
</dbReference>
<dbReference type="InterPro" id="IPR028098">
    <property type="entry name" value="Glyco_trans_4-like_N"/>
</dbReference>
<keyword evidence="4" id="KW-1185">Reference proteome</keyword>
<keyword evidence="1 3" id="KW-0808">Transferase</keyword>
<dbReference type="GO" id="GO:0016757">
    <property type="term" value="F:glycosyltransferase activity"/>
    <property type="evidence" value="ECO:0007669"/>
    <property type="project" value="UniProtKB-ARBA"/>
</dbReference>
<dbReference type="AlphaFoldDB" id="A0A7G5DMT7"/>
<organism evidence="3 4">
    <name type="scientific">Pseudomonas berkeleyensis</name>
    <dbReference type="NCBI Taxonomy" id="2726956"/>
    <lineage>
        <taxon>Bacteria</taxon>
        <taxon>Pseudomonadati</taxon>
        <taxon>Pseudomonadota</taxon>
        <taxon>Gammaproteobacteria</taxon>
        <taxon>Pseudomonadales</taxon>
        <taxon>Pseudomonadaceae</taxon>
        <taxon>Pseudomonas</taxon>
    </lineage>
</organism>
<dbReference type="Pfam" id="PF13692">
    <property type="entry name" value="Glyco_trans_1_4"/>
    <property type="match status" value="1"/>
</dbReference>
<sequence length="366" mass="41067">MRIGLDYRMVASAPMSGISRQILAMESVLRELPDVELVRFAVAPQRATLRERVCCPSWGCPSASMHQPHHRLRFEACFLPSELHQKKIDLHIANFNMGLPLPPKPAGIRYVLVLHDLFQITMENYHANRLKAAIYKVSDRLSIAYAVHIADQIWTPSQFTADEVARLFPGAIERVRVLPNMVEENCEQVADMAGRLPSRYWLVVGTRELRKNVPWFVEAWSQARRESSRIPELVLVGSFEHLPESQRQLPGLHAFSGLDDAQLQSVYMNAQRLWQPSYAEGFGLPVVEALSLGVPVAVATGSSLGEVAPLDSPRFSPVDGPALQQLMHRLASGPAEDPSLLREWAKRFGRGPYRNRLIELIAEVSS</sequence>